<dbReference type="AlphaFoldDB" id="A0A9D7XFS7"/>
<feature type="signal peptide" evidence="1">
    <location>
        <begin position="1"/>
        <end position="20"/>
    </location>
</feature>
<protein>
    <submittedName>
        <fullName evidence="3">GWxTD domain-containing protein</fullName>
    </submittedName>
</protein>
<evidence type="ECO:0000313" key="4">
    <source>
        <dbReference type="Proteomes" id="UP000808349"/>
    </source>
</evidence>
<name>A0A9D7XFS7_9BACT</name>
<keyword evidence="1" id="KW-0732">Signal</keyword>
<gene>
    <name evidence="3" type="ORF">IPO85_17350</name>
</gene>
<comment type="caution">
    <text evidence="3">The sequence shown here is derived from an EMBL/GenBank/DDBJ whole genome shotgun (WGS) entry which is preliminary data.</text>
</comment>
<dbReference type="EMBL" id="JADKFW010000017">
    <property type="protein sequence ID" value="MBK9719245.1"/>
    <property type="molecule type" value="Genomic_DNA"/>
</dbReference>
<feature type="chain" id="PRO_5038890814" evidence="1">
    <location>
        <begin position="21"/>
        <end position="486"/>
    </location>
</feature>
<dbReference type="Pfam" id="PF20094">
    <property type="entry name" value="GWxTD_dom"/>
    <property type="match status" value="1"/>
</dbReference>
<evidence type="ECO:0000256" key="1">
    <source>
        <dbReference type="SAM" id="SignalP"/>
    </source>
</evidence>
<proteinExistence type="predicted"/>
<feature type="domain" description="GWxTD" evidence="2">
    <location>
        <begin position="328"/>
        <end position="443"/>
    </location>
</feature>
<organism evidence="3 4">
    <name type="scientific">Candidatus Defluviibacterium haderslevense</name>
    <dbReference type="NCBI Taxonomy" id="2981993"/>
    <lineage>
        <taxon>Bacteria</taxon>
        <taxon>Pseudomonadati</taxon>
        <taxon>Bacteroidota</taxon>
        <taxon>Saprospiria</taxon>
        <taxon>Saprospirales</taxon>
        <taxon>Saprospiraceae</taxon>
        <taxon>Candidatus Defluviibacterium</taxon>
    </lineage>
</organism>
<evidence type="ECO:0000313" key="3">
    <source>
        <dbReference type="EMBL" id="MBK9719245.1"/>
    </source>
</evidence>
<dbReference type="NCBIfam" id="TIGR04514">
    <property type="entry name" value="GWxTD_dom"/>
    <property type="match status" value="1"/>
</dbReference>
<accession>A0A9D7XFS7</accession>
<sequence length="486" mass="57378">MIERIICLWILLLCSFSIHAAQGINGDIRAVVYQDEDIQYVEISYYLKTESLQKIYHADSQFQNQILLTVVLKNEEQIVKVDKLLLQSPYSYDQKPIIHVIRWRVQAGKYNLESTLTDPLNPLNEITFINTFKAKPINQNPNLSEIQLYSVCKNSSDKSSILFKNGFYFEPLGYHFLPPQLHILYSYVECYNTTPLTNNKLILHYKLSNIDSNNTKTKLLEWYQKSTNKKRDLVLHQKDISAIPSGKYELSIFLKTNKGQVLDSVFTYFERYNPFWDKLIALYYEQSEPKRQFEQLSEDSLNFALRSLSPIASSQELHLIQYLLAENRNSEKKLMLFQFWYERSKQEPVEAFNHYMLEVNKVNEIYRSGFGYGFESDRGKIYLRYGVPNEVIQEDNDNGAFPYEIWKYAKINNTGQTNVKFIFYNPDLAGSNFRLLHCNAIGERYNYKWEIELYKNVKDQFKGKNAIEATEMEGHFNRRAREYFDN</sequence>
<evidence type="ECO:0000259" key="2">
    <source>
        <dbReference type="Pfam" id="PF20094"/>
    </source>
</evidence>
<reference evidence="3 4" key="1">
    <citation type="submission" date="2020-10" db="EMBL/GenBank/DDBJ databases">
        <title>Connecting structure to function with the recovery of over 1000 high-quality activated sludge metagenome-assembled genomes encoding full-length rRNA genes using long-read sequencing.</title>
        <authorList>
            <person name="Singleton C.M."/>
            <person name="Petriglieri F."/>
            <person name="Kristensen J.M."/>
            <person name="Kirkegaard R.H."/>
            <person name="Michaelsen T.Y."/>
            <person name="Andersen M.H."/>
            <person name="Karst S.M."/>
            <person name="Dueholm M.S."/>
            <person name="Nielsen P.H."/>
            <person name="Albertsen M."/>
        </authorList>
    </citation>
    <scope>NUCLEOTIDE SEQUENCE [LARGE SCALE GENOMIC DNA]</scope>
    <source>
        <strain evidence="3">Ribe_18-Q3-R11-54_BAT3C.373</strain>
    </source>
</reference>
<dbReference type="InterPro" id="IPR030959">
    <property type="entry name" value="GWxTD_dom"/>
</dbReference>
<dbReference type="Proteomes" id="UP000808349">
    <property type="component" value="Unassembled WGS sequence"/>
</dbReference>